<comment type="caution">
    <text evidence="4">The sequence shown here is derived from an EMBL/GenBank/DDBJ whole genome shotgun (WGS) entry which is preliminary data.</text>
</comment>
<feature type="transmembrane region" description="Helical" evidence="2">
    <location>
        <begin position="38"/>
        <end position="60"/>
    </location>
</feature>
<dbReference type="EMBL" id="JAESVG020000004">
    <property type="protein sequence ID" value="KAG8628020.1"/>
    <property type="molecule type" value="Genomic_DNA"/>
</dbReference>
<proteinExistence type="predicted"/>
<feature type="transmembrane region" description="Helical" evidence="2">
    <location>
        <begin position="1362"/>
        <end position="1383"/>
    </location>
</feature>
<feature type="transmembrane region" description="Helical" evidence="2">
    <location>
        <begin position="997"/>
        <end position="1017"/>
    </location>
</feature>
<protein>
    <recommendedName>
        <fullName evidence="3">DUF3492 domain-containing protein</fullName>
    </recommendedName>
</protein>
<sequence length="2824" mass="319260">MASFFQPADIQPYDVSNTTQFEIYWNAVLPTDQLFTHWYQYLLVIVGSGFLLAGISILYLQHHLNRKDEDKPGIYSLFFSRLARGAKKTWKAVQIRRKDQRAESPSARTSRPLSTMTTFRMIAHTGTMPASTPDSSLCILPITGPSPQKYWDGSYTPSWKGDWTPRSPGDFTPGGGMTPRGDFTPGGALSPRGDRTPRGAMTPRRRGDGSTTPTLAARNHSRDSSMSDTESLGPLRSPASPSANRHSFAPINFMSNEAHVARPISAATSIHEGKGGSSRPSASSLFFGYQSFTHDKCDSPINPEELSETLSETCLHQGFDGLVLLFDDTHKATTINYLLQLLQKNGIPVIFMAETDAFLMDSLNFHYIDGVILQNAHILRNGQRRDYFKAARLRDQIARVKRQQTTRPGFFLGFLELWNQQPTAAVLRRAYKLADFFGAVVEGRPASTSLPDRQKKEMPLSGFDYLKKMDVVWVQKQWSKEAVVEYSPSKDSNVVKMEVNKINDILPSADKLLTARPLPLDMWSSTDRSSKEVSALDYSHMAPRLSDFWNTSSCGATLCPVGCFNLREEVVRDQYDEIIKSQRHYKDLNMLHQVSIVELTATLEALNKIAELTSHPVLLRELRDGLKLGKVRVFKGLDSGFQLPDNGGHFWGLSDEIMFGGSTVVDIYLSQKNPMDASTIWHTFLAHNGIPRSIRFLEELHFVKGKTNEYGVEIPKSIQKELEESTESEMLYLLQQIKLSSLRHPLAEAIKVVVFKLLVDKSSRGTWADIHSKACLDGSISLKTLFQMRLDDLKGKGAQALPDVNNLLTLYNLLDQKIGQCLFECNRSTLNRLLGVLLQVYSTAVDGKKIDTTTDLFSLVFFCALRKYAFEDVYLETTDRCPLFLSQHDQAGVFAELWVLGSQCQIYFGVLPRTLGEIIYEKYRQYLDANPPPTSSFNGKDVFTAYSNVSPKYKQEGYDPMAKAGKMKELPGDIPGHKLNEPDKEKKGSNDDTMQKLGALSIFCFPAVFDVVLLTFLGRGFYLTAFMDREVREMANYAILTSLLMTGGITGWVGSTGGFYLFNYAFDNMTHFFVQRFSGAFMLTSVVAFCGFIAFGIEYSWFAGFIFVLYLFALTTFLNVLGIFATMHRPGSPLTSGRIAMWKCMPVLLISPIVTTFVNGHDLLIYMLVIYLFLFCLIISFRNLCHEWTTWQAKVPTIKEKDLIAWFKAKVADEDDEEDDEDTDDNLLAVEARDLLKAEVSRYHSRSLYVKIFYRVADDFVKKMAVGHPYAMWLLEKEAGEQELPEMYTATWFVQLELALGNQRQLVRGLREHSPFITFRYSKYDLGQNVGLFLGALMDRWVSLVMSARFPQAGLYYDQRSKYALCFGLLYFLFGAVSVDIVLQKYWPKLAQMSNERIAEIADFDRVKENEAQVRRKHYRNALLELVTLLSMTLGATVLLLWGFVIDKQAIILFFTYISGYTGALFFQFNRCFTKDARAHVLTVLLCCVAGFTVGIVLRSLDATAGFFYDYAIALNTATVSAAVGTFLLTGYFQRAPKRQNAAYGHVRNKGSIDSVVQLKSAPPSRGSHAGSQGISCSNTHQAIREMLKNLTLNIDVNTKWSALPEEVRKMIVYRVLGMPVAQTWIVRAWLVDNGVNVERFNSGLGLAINQLRSSLAVQKERPAIASRTPSMVFIPEVEPELSAALPRSLKGVSILVKIGNSIVRGCYDVAKWVAIISGAGPDVPKELWYSLRANPFRKIILWTLLKCWKLCWWMKNLMIYTFVIGGKKPYGRFLSLLRHGAPRTLEGHRILVETALYVRTGFISRTNARNLVVSIFDGDLQQQPGGKKPLARAYYGSSHRLHGREEASGAVSTYHYEQLSHKRWPASRTTVENGVEYRCLYDKYGRIKSGRVFRGNHEFSFEYVFSKRPKGNSEVLQANITSVTSSFPMTMSVFWSVKPRAGSEDVKNWTPSEKVQRVILTQDGQTFDVRWIYKHAQNPQMETTIMGKNGSETFMGAPDHITSDEFGFMKKPKNVSFEDEDLLIHHRITWLERLCRTDASSGSSLSSRNSHKLIKAMPSRWSSTDKKVVYRSMPTSQLRTMLWKSWAKPPYLDAVSACFLDEMILRQEPLLKRYWHLRDAGHLLRAAHALDENLEQIISAIEPSLETSATCPLLIKAADLFEMGLAKDSTRLTARPEDTYRDTATSTSVIFSDNGCWPDNPGGVSNCRRDLVNGHTTIRGHCLAEGANDYGVPRYQIERNINSLKVLPLWGLDGKTPYHGLLDNLLQTQIDERISDTRIEQDIKDIFIPLLKSFVKGARSRRYTREDLVTYSNVILKMNRYFETRDFNKTWKCEAVWEAWIESWLIDYGDENVINIKDMLEIETPSMTDFRDALNLYICYFFIYSVEIPADCPKVFQTTHHGISSLYGILLKYRRNTTWGIWDHAILWREMCLNISPAQCLLPVPVQGMLLSGVKLACHLAYTHADIILPCTSVFNPDWEMDLGTDQGMRVNKKQFARKIDPIVNGIGNMDAFQPVKETRTKFPTTVMLSNVQFIKDVKNAVLAADVIINKFGFTDYRLSVYGAQDRQPSYALETTTLINTRGMSGKVTLAGFGSPKEVLKDAWLFMNSSLSEGLPLAIGEAALSGIPIVATEVGATALVLTDPDDPSKRYGEVVPPNDPEALARAQISLLAMLGPWTAYTHDEVKPPPLPETFTPEDVAWITKRMYEKVEDRKALGLKLRDVVLRSFHGKRYLREHEQMYWIQRKWAEARRKGLTGKTHPGASGVFGGDGLYAYDVAAEEEQAVRPRWQDFDERKLRGKRERKQVQGEEERGEYIEVGGEEK</sequence>
<evidence type="ECO:0000256" key="1">
    <source>
        <dbReference type="SAM" id="MobiDB-lite"/>
    </source>
</evidence>
<keyword evidence="5" id="KW-1185">Reference proteome</keyword>
<keyword evidence="2" id="KW-1133">Transmembrane helix</keyword>
<feature type="transmembrane region" description="Helical" evidence="2">
    <location>
        <begin position="1101"/>
        <end position="1127"/>
    </location>
</feature>
<feature type="transmembrane region" description="Helical" evidence="2">
    <location>
        <begin position="1423"/>
        <end position="1444"/>
    </location>
</feature>
<feature type="transmembrane region" description="Helical" evidence="2">
    <location>
        <begin position="1037"/>
        <end position="1062"/>
    </location>
</feature>
<dbReference type="Pfam" id="PF11997">
    <property type="entry name" value="DUF3492"/>
    <property type="match status" value="1"/>
</dbReference>
<feature type="region of interest" description="Disordered" evidence="1">
    <location>
        <begin position="970"/>
        <end position="991"/>
    </location>
</feature>
<evidence type="ECO:0000313" key="4">
    <source>
        <dbReference type="EMBL" id="KAG8628020.1"/>
    </source>
</evidence>
<dbReference type="PANTHER" id="PTHR12526">
    <property type="entry name" value="GLYCOSYLTRANSFERASE"/>
    <property type="match status" value="1"/>
</dbReference>
<feature type="transmembrane region" description="Helical" evidence="2">
    <location>
        <begin position="1513"/>
        <end position="1533"/>
    </location>
</feature>
<feature type="transmembrane region" description="Helical" evidence="2">
    <location>
        <begin position="1330"/>
        <end position="1350"/>
    </location>
</feature>
<dbReference type="PANTHER" id="PTHR12526:SF630">
    <property type="entry name" value="GLYCOSYLTRANSFERASE"/>
    <property type="match status" value="1"/>
</dbReference>
<organism evidence="4 5">
    <name type="scientific">Elsinoe batatas</name>
    <dbReference type="NCBI Taxonomy" id="2601811"/>
    <lineage>
        <taxon>Eukaryota</taxon>
        <taxon>Fungi</taxon>
        <taxon>Dikarya</taxon>
        <taxon>Ascomycota</taxon>
        <taxon>Pezizomycotina</taxon>
        <taxon>Dothideomycetes</taxon>
        <taxon>Dothideomycetidae</taxon>
        <taxon>Myriangiales</taxon>
        <taxon>Elsinoaceae</taxon>
        <taxon>Elsinoe</taxon>
    </lineage>
</organism>
<gene>
    <name evidence="4" type="ORF">KVT40_003893</name>
</gene>
<feature type="region of interest" description="Disordered" evidence="1">
    <location>
        <begin position="2800"/>
        <end position="2824"/>
    </location>
</feature>
<name>A0A8K0PDF9_9PEZI</name>
<dbReference type="SUPFAM" id="SSF53756">
    <property type="entry name" value="UDP-Glycosyltransferase/glycogen phosphorylase"/>
    <property type="match status" value="1"/>
</dbReference>
<dbReference type="Proteomes" id="UP000809789">
    <property type="component" value="Unassembled WGS sequence"/>
</dbReference>
<evidence type="ECO:0000259" key="3">
    <source>
        <dbReference type="Pfam" id="PF11997"/>
    </source>
</evidence>
<dbReference type="Pfam" id="PF13692">
    <property type="entry name" value="Glyco_trans_1_4"/>
    <property type="match status" value="1"/>
</dbReference>
<feature type="domain" description="DUF3492" evidence="3">
    <location>
        <begin position="2195"/>
        <end position="2487"/>
    </location>
</feature>
<accession>A0A8K0PDF9</accession>
<feature type="region of interest" description="Disordered" evidence="1">
    <location>
        <begin position="153"/>
        <end position="247"/>
    </location>
</feature>
<keyword evidence="2" id="KW-0812">Transmembrane</keyword>
<dbReference type="OrthoDB" id="2582433at2759"/>
<dbReference type="InterPro" id="IPR022622">
    <property type="entry name" value="DUF3492"/>
</dbReference>
<feature type="compositionally biased region" description="Basic and acidic residues" evidence="1">
    <location>
        <begin position="2805"/>
        <end position="2824"/>
    </location>
</feature>
<dbReference type="Gene3D" id="3.40.50.2000">
    <property type="entry name" value="Glycogen Phosphorylase B"/>
    <property type="match status" value="1"/>
</dbReference>
<keyword evidence="2" id="KW-0472">Membrane</keyword>
<feature type="transmembrane region" description="Helical" evidence="2">
    <location>
        <begin position="1450"/>
        <end position="1469"/>
    </location>
</feature>
<reference evidence="4" key="1">
    <citation type="submission" date="2021-07" db="EMBL/GenBank/DDBJ databases">
        <title>Elsinoe batatas strain:CRI-CJ2 Genome sequencing and assembly.</title>
        <authorList>
            <person name="Huang L."/>
        </authorList>
    </citation>
    <scope>NUCLEOTIDE SEQUENCE</scope>
    <source>
        <strain evidence="4">CRI-CJ2</strain>
    </source>
</reference>
<feature type="transmembrane region" description="Helical" evidence="2">
    <location>
        <begin position="1481"/>
        <end position="1501"/>
    </location>
</feature>
<evidence type="ECO:0000256" key="2">
    <source>
        <dbReference type="SAM" id="Phobius"/>
    </source>
</evidence>
<evidence type="ECO:0000313" key="5">
    <source>
        <dbReference type="Proteomes" id="UP000809789"/>
    </source>
</evidence>
<feature type="transmembrane region" description="Helical" evidence="2">
    <location>
        <begin position="1074"/>
        <end position="1095"/>
    </location>
</feature>
<feature type="transmembrane region" description="Helical" evidence="2">
    <location>
        <begin position="1164"/>
        <end position="1184"/>
    </location>
</feature>